<evidence type="ECO:0000313" key="1">
    <source>
        <dbReference type="EMBL" id="CAK0847157.1"/>
    </source>
</evidence>
<dbReference type="Proteomes" id="UP001189429">
    <property type="component" value="Unassembled WGS sequence"/>
</dbReference>
<gene>
    <name evidence="1" type="ORF">PCOR1329_LOCUS40443</name>
</gene>
<protein>
    <submittedName>
        <fullName evidence="1">Uncharacterized protein</fullName>
    </submittedName>
</protein>
<reference evidence="1" key="1">
    <citation type="submission" date="2023-10" db="EMBL/GenBank/DDBJ databases">
        <authorList>
            <person name="Chen Y."/>
            <person name="Shah S."/>
            <person name="Dougan E. K."/>
            <person name="Thang M."/>
            <person name="Chan C."/>
        </authorList>
    </citation>
    <scope>NUCLEOTIDE SEQUENCE [LARGE SCALE GENOMIC DNA]</scope>
</reference>
<evidence type="ECO:0000313" key="2">
    <source>
        <dbReference type="Proteomes" id="UP001189429"/>
    </source>
</evidence>
<name>A0ABN9TMQ0_9DINO</name>
<dbReference type="EMBL" id="CAUYUJ010014877">
    <property type="protein sequence ID" value="CAK0847157.1"/>
    <property type="molecule type" value="Genomic_DNA"/>
</dbReference>
<proteinExistence type="predicted"/>
<sequence>MGYAYYVLIFALVVAISRLIHGGDALSQRLRSRLVGDLYAEDFAPSTVRIRSPGTHHIKEDIEFNPTGAHLSWSEIPEDSSTYPQNGGYIFSAALTAEADNVDIVDIEWRPTTVEAAAFPQKAAPLQHHRTWLSTVHCWPGPATVRRQSYDQRAFGERA</sequence>
<keyword evidence="2" id="KW-1185">Reference proteome</keyword>
<organism evidence="1 2">
    <name type="scientific">Prorocentrum cordatum</name>
    <dbReference type="NCBI Taxonomy" id="2364126"/>
    <lineage>
        <taxon>Eukaryota</taxon>
        <taxon>Sar</taxon>
        <taxon>Alveolata</taxon>
        <taxon>Dinophyceae</taxon>
        <taxon>Prorocentrales</taxon>
        <taxon>Prorocentraceae</taxon>
        <taxon>Prorocentrum</taxon>
    </lineage>
</organism>
<accession>A0ABN9TMQ0</accession>
<comment type="caution">
    <text evidence="1">The sequence shown here is derived from an EMBL/GenBank/DDBJ whole genome shotgun (WGS) entry which is preliminary data.</text>
</comment>